<dbReference type="CDD" id="cd03022">
    <property type="entry name" value="DsbA_HCCA_Iso"/>
    <property type="match status" value="1"/>
</dbReference>
<reference evidence="4" key="1">
    <citation type="submission" date="2023-07" db="EMBL/GenBank/DDBJ databases">
        <title>Genomic Encyclopedia of Type Strains, Phase IV (KMG-IV): sequencing the most valuable type-strain genomes for metagenomic binning, comparative biology and taxonomic classification.</title>
        <authorList>
            <person name="Goeker M."/>
        </authorList>
    </citation>
    <scope>NUCLEOTIDE SEQUENCE</scope>
    <source>
        <strain evidence="4">DSM 21202</strain>
    </source>
</reference>
<evidence type="ECO:0000256" key="2">
    <source>
        <dbReference type="PIRSR" id="PIRSR006386-1"/>
    </source>
</evidence>
<dbReference type="GO" id="GO:0018845">
    <property type="term" value="F:2-hydroxychromene-2-carboxylate isomerase activity"/>
    <property type="evidence" value="ECO:0007669"/>
    <property type="project" value="UniProtKB-UniRule"/>
</dbReference>
<comment type="caution">
    <text evidence="4">The sequence shown here is derived from an EMBL/GenBank/DDBJ whole genome shotgun (WGS) entry which is preliminary data.</text>
</comment>
<protein>
    <recommendedName>
        <fullName evidence="1">2-hydroxychromene-2-carboxylate isomerase</fullName>
        <ecNumber evidence="1">5.99.1.4</ecNumber>
    </recommendedName>
</protein>
<dbReference type="Pfam" id="PF01323">
    <property type="entry name" value="DSBA"/>
    <property type="match status" value="1"/>
</dbReference>
<dbReference type="InterPro" id="IPR051924">
    <property type="entry name" value="GST_Kappa/NadH"/>
</dbReference>
<name>A0AAE4ARA2_9HYPH</name>
<keyword evidence="1 4" id="KW-0413">Isomerase</keyword>
<sequence length="202" mass="21952">MSAIDFFYEFASTYSYLTAERIEARAADAGVEVRWRPFLLGPIFQAQGWDSSPFNIYPAKGAYMWRDVARLAEARGLGFVRPDPFPQTSLRAARCVLAVDPAERPAASRAIFRAEFADGAQISDEVVLRRALEAAGVDADATLAAAATDPVKAALRANTDEAIAKGVFGAPSFVTEDGELFWGDDRLEDALAWASESVARRP</sequence>
<dbReference type="SUPFAM" id="SSF52833">
    <property type="entry name" value="Thioredoxin-like"/>
    <property type="match status" value="1"/>
</dbReference>
<accession>A0AAE4ARA2</accession>
<feature type="active site" description="Nucleophile" evidence="2">
    <location>
        <position position="12"/>
    </location>
</feature>
<dbReference type="Gene3D" id="3.40.30.10">
    <property type="entry name" value="Glutaredoxin"/>
    <property type="match status" value="1"/>
</dbReference>
<dbReference type="EC" id="5.99.1.4" evidence="1"/>
<keyword evidence="5" id="KW-1185">Reference proteome</keyword>
<feature type="domain" description="DSBA-like thioredoxin" evidence="3">
    <location>
        <begin position="4"/>
        <end position="189"/>
    </location>
</feature>
<dbReference type="PANTHER" id="PTHR42943:SF2">
    <property type="entry name" value="GLUTATHIONE S-TRANSFERASE KAPPA 1"/>
    <property type="match status" value="1"/>
</dbReference>
<dbReference type="InterPro" id="IPR036249">
    <property type="entry name" value="Thioredoxin-like_sf"/>
</dbReference>
<dbReference type="GO" id="GO:1901170">
    <property type="term" value="P:naphthalene catabolic process"/>
    <property type="evidence" value="ECO:0007669"/>
    <property type="project" value="InterPro"/>
</dbReference>
<dbReference type="InterPro" id="IPR001853">
    <property type="entry name" value="DSBA-like_thioredoxin_dom"/>
</dbReference>
<organism evidence="4 5">
    <name type="scientific">Amorphus orientalis</name>
    <dbReference type="NCBI Taxonomy" id="649198"/>
    <lineage>
        <taxon>Bacteria</taxon>
        <taxon>Pseudomonadati</taxon>
        <taxon>Pseudomonadota</taxon>
        <taxon>Alphaproteobacteria</taxon>
        <taxon>Hyphomicrobiales</taxon>
        <taxon>Amorphaceae</taxon>
        <taxon>Amorphus</taxon>
    </lineage>
</organism>
<dbReference type="EMBL" id="JAUSUL010000001">
    <property type="protein sequence ID" value="MDQ0313873.1"/>
    <property type="molecule type" value="Genomic_DNA"/>
</dbReference>
<evidence type="ECO:0000256" key="1">
    <source>
        <dbReference type="PIRNR" id="PIRNR006386"/>
    </source>
</evidence>
<evidence type="ECO:0000259" key="3">
    <source>
        <dbReference type="Pfam" id="PF01323"/>
    </source>
</evidence>
<proteinExistence type="inferred from homology"/>
<dbReference type="PIRSF" id="PIRSF006386">
    <property type="entry name" value="HCCAis_GSTk"/>
    <property type="match status" value="1"/>
</dbReference>
<evidence type="ECO:0000313" key="5">
    <source>
        <dbReference type="Proteomes" id="UP001229244"/>
    </source>
</evidence>
<dbReference type="GO" id="GO:0004602">
    <property type="term" value="F:glutathione peroxidase activity"/>
    <property type="evidence" value="ECO:0007669"/>
    <property type="project" value="TreeGrafter"/>
</dbReference>
<comment type="similarity">
    <text evidence="1">Belongs to the GST superfamily. NadH family.</text>
</comment>
<dbReference type="Proteomes" id="UP001229244">
    <property type="component" value="Unassembled WGS sequence"/>
</dbReference>
<dbReference type="AlphaFoldDB" id="A0AAE4ARA2"/>
<comment type="catalytic activity">
    <reaction evidence="1">
        <text>2-hydroxychromene-2-carboxylate = (3E)-4-(2-hydroxyphenyl)-2-oxobut-3-enoate</text>
        <dbReference type="Rhea" id="RHEA:27401"/>
        <dbReference type="ChEBI" id="CHEBI:59350"/>
        <dbReference type="ChEBI" id="CHEBI:59353"/>
        <dbReference type="EC" id="5.99.1.4"/>
    </reaction>
</comment>
<evidence type="ECO:0000313" key="4">
    <source>
        <dbReference type="EMBL" id="MDQ0313873.1"/>
    </source>
</evidence>
<dbReference type="InterPro" id="IPR044087">
    <property type="entry name" value="NahD-like"/>
</dbReference>
<gene>
    <name evidence="4" type="ORF">J2S73_000310</name>
</gene>
<dbReference type="PANTHER" id="PTHR42943">
    <property type="entry name" value="GLUTATHIONE S-TRANSFERASE KAPPA"/>
    <property type="match status" value="1"/>
</dbReference>
<dbReference type="RefSeq" id="WP_306883665.1">
    <property type="nucleotide sequence ID" value="NZ_JAUSUL010000001.1"/>
</dbReference>
<dbReference type="InterPro" id="IPR014440">
    <property type="entry name" value="HCCAis_GSTk"/>
</dbReference>
<dbReference type="GO" id="GO:0004364">
    <property type="term" value="F:glutathione transferase activity"/>
    <property type="evidence" value="ECO:0007669"/>
    <property type="project" value="TreeGrafter"/>
</dbReference>
<dbReference type="GO" id="GO:0006749">
    <property type="term" value="P:glutathione metabolic process"/>
    <property type="evidence" value="ECO:0007669"/>
    <property type="project" value="TreeGrafter"/>
</dbReference>